<name>A0ABX8KVC9_9CORY</name>
<keyword evidence="2" id="KW-1185">Reference proteome</keyword>
<dbReference type="GeneID" id="92750784"/>
<dbReference type="RefSeq" id="WP_092102594.1">
    <property type="nucleotide sequence ID" value="NZ_CP047198.1"/>
</dbReference>
<dbReference type="EMBL" id="CP077302">
    <property type="protein sequence ID" value="QXB18432.1"/>
    <property type="molecule type" value="Genomic_DNA"/>
</dbReference>
<sequence length="102" mass="10912">MGFTGVATPDTWEQLRKNLHDPTCLAATQKAETLWQELGEMKPTDPAVAMLVRRLQALAQAGLMRGIFPTLNPGDVPLALSDVPTKGAQGLALRMLAGDFPA</sequence>
<organism evidence="1 2">
    <name type="scientific">Corynebacterium coyleae</name>
    <dbReference type="NCBI Taxonomy" id="53374"/>
    <lineage>
        <taxon>Bacteria</taxon>
        <taxon>Bacillati</taxon>
        <taxon>Actinomycetota</taxon>
        <taxon>Actinomycetes</taxon>
        <taxon>Mycobacteriales</taxon>
        <taxon>Corynebacteriaceae</taxon>
        <taxon>Corynebacterium</taxon>
    </lineage>
</organism>
<gene>
    <name evidence="1" type="ORF">I6L55_11350</name>
</gene>
<accession>A0ABX8KVC9</accession>
<evidence type="ECO:0000313" key="1">
    <source>
        <dbReference type="EMBL" id="QXB18432.1"/>
    </source>
</evidence>
<reference evidence="1 2" key="1">
    <citation type="submission" date="2021-06" db="EMBL/GenBank/DDBJ databases">
        <title>FDA dAtabase for Regulatory Grade micrObial Sequences (FDA-ARGOS): Supporting development and validation of Infectious Disease Dx tests.</title>
        <authorList>
            <person name="Sproer C."/>
            <person name="Gronow S."/>
            <person name="Severitt S."/>
            <person name="Schroder I."/>
            <person name="Tallon L."/>
            <person name="Sadzewicz L."/>
            <person name="Zhao X."/>
            <person name="Boylan J."/>
            <person name="Ott S."/>
            <person name="Bowen H."/>
            <person name="Vavikolanu K."/>
            <person name="Mehta A."/>
            <person name="Aluvathingal J."/>
            <person name="Nadendla S."/>
            <person name="Lowell S."/>
            <person name="Myers T."/>
            <person name="Yan Y."/>
        </authorList>
    </citation>
    <scope>NUCLEOTIDE SEQUENCE [LARGE SCALE GENOMIC DNA]</scope>
    <source>
        <strain evidence="1 2">FDAARGOS 1425</strain>
    </source>
</reference>
<dbReference type="Proteomes" id="UP000683520">
    <property type="component" value="Chromosome"/>
</dbReference>
<evidence type="ECO:0000313" key="2">
    <source>
        <dbReference type="Proteomes" id="UP000683520"/>
    </source>
</evidence>
<proteinExistence type="predicted"/>
<protein>
    <submittedName>
        <fullName evidence="1">Uncharacterized protein</fullName>
    </submittedName>
</protein>